<dbReference type="GO" id="GO:0005737">
    <property type="term" value="C:cytoplasm"/>
    <property type="evidence" value="ECO:0007669"/>
    <property type="project" value="TreeGrafter"/>
</dbReference>
<feature type="region of interest" description="Disordered" evidence="1">
    <location>
        <begin position="159"/>
        <end position="179"/>
    </location>
</feature>
<dbReference type="InterPro" id="IPR016181">
    <property type="entry name" value="Acyl_CoA_acyltransferase"/>
</dbReference>
<dbReference type="GO" id="GO:0008999">
    <property type="term" value="F:protein-N-terminal-alanine acetyltransferase activity"/>
    <property type="evidence" value="ECO:0007669"/>
    <property type="project" value="TreeGrafter"/>
</dbReference>
<evidence type="ECO:0000256" key="1">
    <source>
        <dbReference type="SAM" id="MobiDB-lite"/>
    </source>
</evidence>
<dbReference type="PANTHER" id="PTHR43441:SF10">
    <property type="entry name" value="ACETYLTRANSFERASE"/>
    <property type="match status" value="1"/>
</dbReference>
<dbReference type="EMBL" id="CP065989">
    <property type="protein sequence ID" value="QQB13244.1"/>
    <property type="molecule type" value="Genomic_DNA"/>
</dbReference>
<name>A0A7T3ZX39_9MICO</name>
<dbReference type="GO" id="GO:1990189">
    <property type="term" value="F:protein N-terminal-serine acetyltransferase activity"/>
    <property type="evidence" value="ECO:0007669"/>
    <property type="project" value="TreeGrafter"/>
</dbReference>
<dbReference type="SUPFAM" id="SSF55729">
    <property type="entry name" value="Acyl-CoA N-acyltransferases (Nat)"/>
    <property type="match status" value="1"/>
</dbReference>
<keyword evidence="3" id="KW-0808">Transferase</keyword>
<dbReference type="RefSeq" id="WP_198498462.1">
    <property type="nucleotide sequence ID" value="NZ_CP065989.1"/>
</dbReference>
<dbReference type="PROSITE" id="PS51186">
    <property type="entry name" value="GNAT"/>
    <property type="match status" value="1"/>
</dbReference>
<organism evidence="3 4">
    <name type="scientific">Brevibacterium casei</name>
    <dbReference type="NCBI Taxonomy" id="33889"/>
    <lineage>
        <taxon>Bacteria</taxon>
        <taxon>Bacillati</taxon>
        <taxon>Actinomycetota</taxon>
        <taxon>Actinomycetes</taxon>
        <taxon>Micrococcales</taxon>
        <taxon>Brevibacteriaceae</taxon>
        <taxon>Brevibacterium</taxon>
    </lineage>
</organism>
<protein>
    <submittedName>
        <fullName evidence="3">GNAT family N-acetyltransferase</fullName>
    </submittedName>
</protein>
<reference evidence="3 4" key="1">
    <citation type="submission" date="2020-12" db="EMBL/GenBank/DDBJ databases">
        <title>FDA dAtabase for Regulatory Grade micrObial Sequences (FDA-ARGOS): Supporting development and validation of Infectious Disease Dx tests.</title>
        <authorList>
            <person name="Sproer C."/>
            <person name="Gronow S."/>
            <person name="Severitt S."/>
            <person name="Schroder I."/>
            <person name="Tallon L."/>
            <person name="Sadzewicz L."/>
            <person name="Zhao X."/>
            <person name="Boylan J."/>
            <person name="Ott S."/>
            <person name="Bowen H."/>
            <person name="Vavikolanu K."/>
            <person name="Mehta A."/>
            <person name="Aluvathingal J."/>
            <person name="Nadendla S."/>
            <person name="Lowell S."/>
            <person name="Myers T."/>
            <person name="Yan Y."/>
            <person name="Sichtig H."/>
        </authorList>
    </citation>
    <scope>NUCLEOTIDE SEQUENCE [LARGE SCALE GENOMIC DNA]</scope>
    <source>
        <strain evidence="3 4">FDAARGOS_990</strain>
    </source>
</reference>
<gene>
    <name evidence="3" type="ORF">I6H47_10320</name>
</gene>
<evidence type="ECO:0000313" key="3">
    <source>
        <dbReference type="EMBL" id="QQB13244.1"/>
    </source>
</evidence>
<evidence type="ECO:0000259" key="2">
    <source>
        <dbReference type="PROSITE" id="PS51186"/>
    </source>
</evidence>
<dbReference type="Pfam" id="PF13302">
    <property type="entry name" value="Acetyltransf_3"/>
    <property type="match status" value="1"/>
</dbReference>
<dbReference type="PANTHER" id="PTHR43441">
    <property type="entry name" value="RIBOSOMAL-PROTEIN-SERINE ACETYLTRANSFERASE"/>
    <property type="match status" value="1"/>
</dbReference>
<evidence type="ECO:0000313" key="4">
    <source>
        <dbReference type="Proteomes" id="UP000595374"/>
    </source>
</evidence>
<dbReference type="Proteomes" id="UP000595374">
    <property type="component" value="Chromosome"/>
</dbReference>
<dbReference type="InterPro" id="IPR051908">
    <property type="entry name" value="Ribosomal_N-acetyltransferase"/>
</dbReference>
<feature type="domain" description="N-acetyltransferase" evidence="2">
    <location>
        <begin position="4"/>
        <end position="160"/>
    </location>
</feature>
<dbReference type="InterPro" id="IPR000182">
    <property type="entry name" value="GNAT_dom"/>
</dbReference>
<accession>A0A7T3ZX39</accession>
<dbReference type="AlphaFoldDB" id="A0A7T3ZX39"/>
<sequence>MTRIELRPLRVEDAEVMAAVLADPALYEFTGGRPPTREALVKQYAAQVRGRSSDGSEEWINLIIEWGVQRQPVGYVQATVTEAGGTAEIAWVVGTPWQRQGIATQAATRLMTDLVDDGVGEIIAHIHPAHTASQRIAESLGMNATDTVVDGEVRWMRTAEPPLRPGRGRRSISLASDDG</sequence>
<dbReference type="Gene3D" id="3.40.630.30">
    <property type="match status" value="1"/>
</dbReference>
<proteinExistence type="predicted"/>